<accession>A0AAV1UIG5</accession>
<sequence>MVLVILLDETQRSAGHEAFSYHRPVDCHASGRFDSSGRPSHRGGSKYAPPESVDCRLSPPKDVVAAGTPDPSRGSDQLDVQELNRVMVQLLDDLVHERTQCYELYELVKDNYDFLAPDRSNDSAAFSLEQLENELSIRSLRDELDVARQDIA</sequence>
<evidence type="ECO:0000313" key="2">
    <source>
        <dbReference type="EMBL" id="CAK7933472.1"/>
    </source>
</evidence>
<comment type="caution">
    <text evidence="2">The sequence shown here is derived from an EMBL/GenBank/DDBJ whole genome shotgun (WGS) entry which is preliminary data.</text>
</comment>
<evidence type="ECO:0000256" key="1">
    <source>
        <dbReference type="SAM" id="MobiDB-lite"/>
    </source>
</evidence>
<protein>
    <submittedName>
        <fullName evidence="2">Uncharacterized protein</fullName>
    </submittedName>
</protein>
<dbReference type="Proteomes" id="UP001162060">
    <property type="component" value="Unassembled WGS sequence"/>
</dbReference>
<dbReference type="AlphaFoldDB" id="A0AAV1UIG5"/>
<organism evidence="2 3">
    <name type="scientific">Peronospora matthiolae</name>
    <dbReference type="NCBI Taxonomy" id="2874970"/>
    <lineage>
        <taxon>Eukaryota</taxon>
        <taxon>Sar</taxon>
        <taxon>Stramenopiles</taxon>
        <taxon>Oomycota</taxon>
        <taxon>Peronosporomycetes</taxon>
        <taxon>Peronosporales</taxon>
        <taxon>Peronosporaceae</taxon>
        <taxon>Peronospora</taxon>
    </lineage>
</organism>
<evidence type="ECO:0000313" key="3">
    <source>
        <dbReference type="Proteomes" id="UP001162060"/>
    </source>
</evidence>
<gene>
    <name evidence="2" type="ORF">PM001_LOCUS18622</name>
</gene>
<dbReference type="EMBL" id="CAKLBY020000194">
    <property type="protein sequence ID" value="CAK7933472.1"/>
    <property type="molecule type" value="Genomic_DNA"/>
</dbReference>
<name>A0AAV1UIG5_9STRA</name>
<reference evidence="2" key="1">
    <citation type="submission" date="2024-01" db="EMBL/GenBank/DDBJ databases">
        <authorList>
            <person name="Webb A."/>
        </authorList>
    </citation>
    <scope>NUCLEOTIDE SEQUENCE</scope>
    <source>
        <strain evidence="2">Pm1</strain>
    </source>
</reference>
<proteinExistence type="predicted"/>
<feature type="region of interest" description="Disordered" evidence="1">
    <location>
        <begin position="30"/>
        <end position="76"/>
    </location>
</feature>